<gene>
    <name evidence="12" type="ORF">EZV62_008305</name>
</gene>
<evidence type="ECO:0000256" key="9">
    <source>
        <dbReference type="ARBA" id="ARBA00023180"/>
    </source>
</evidence>
<feature type="signal peptide" evidence="10">
    <location>
        <begin position="1"/>
        <end position="28"/>
    </location>
</feature>
<dbReference type="SUPFAM" id="SSF52058">
    <property type="entry name" value="L domain-like"/>
    <property type="match status" value="1"/>
</dbReference>
<comment type="subcellular location">
    <subcellularLocation>
        <location evidence="1">Membrane</location>
        <topology evidence="1">Single-pass type I membrane protein</topology>
    </subcellularLocation>
</comment>
<dbReference type="GO" id="GO:0009791">
    <property type="term" value="P:post-embryonic development"/>
    <property type="evidence" value="ECO:0007669"/>
    <property type="project" value="UniProtKB-ARBA"/>
</dbReference>
<feature type="domain" description="Leucine-rich repeat-containing N-terminal plant-type" evidence="11">
    <location>
        <begin position="33"/>
        <end position="53"/>
    </location>
</feature>
<evidence type="ECO:0000256" key="7">
    <source>
        <dbReference type="ARBA" id="ARBA00023136"/>
    </source>
</evidence>
<evidence type="ECO:0000256" key="4">
    <source>
        <dbReference type="ARBA" id="ARBA00022729"/>
    </source>
</evidence>
<sequence length="404" mass="45246">MAWLTINTYLQLLCLQLLLLLLSHNSYAKLCPDEQSYALLQFKQLFSYDQNTHSSHCDRLRLLPSYPKMVSWGLDSDCCSWDGVTCNTFTGHVIGLDLDCSWLHGSIPSNTSLFLLPHLQSLNLAFNDFNLSPIYGEFAQLHSMTLLNLSSSNFSGQLPSEISHLSKLVSLDLSNNPEVKLETRILEGLVRDLTELEQLVLDSVDMSAITLGSMANLSNSLISLSLSSCGLQGNFPESIFFLPNLMTLKLAYNQNLTGFFPKENWSNPLRFLDVSFTNFSGTLPDEMSNLKMLRHLILNDCNFIGSIPTSLGNLTQLTRIDLLSNNFSGHIPSSLSNLDQLQYLDFSSDKFIGEIPDIFVNLQQLSYLDFSSNQLVGAIPSHNSKLIIVRQSKDSKSPEYYKTV</sequence>
<evidence type="ECO:0000256" key="5">
    <source>
        <dbReference type="ARBA" id="ARBA00022737"/>
    </source>
</evidence>
<dbReference type="AlphaFoldDB" id="A0A5C7ICH0"/>
<dbReference type="EMBL" id="VAHF01000003">
    <property type="protein sequence ID" value="TXG67030.1"/>
    <property type="molecule type" value="Genomic_DNA"/>
</dbReference>
<keyword evidence="2" id="KW-0433">Leucine-rich repeat</keyword>
<keyword evidence="13" id="KW-1185">Reference proteome</keyword>
<organism evidence="12 13">
    <name type="scientific">Acer yangbiense</name>
    <dbReference type="NCBI Taxonomy" id="1000413"/>
    <lineage>
        <taxon>Eukaryota</taxon>
        <taxon>Viridiplantae</taxon>
        <taxon>Streptophyta</taxon>
        <taxon>Embryophyta</taxon>
        <taxon>Tracheophyta</taxon>
        <taxon>Spermatophyta</taxon>
        <taxon>Magnoliopsida</taxon>
        <taxon>eudicotyledons</taxon>
        <taxon>Gunneridae</taxon>
        <taxon>Pentapetalae</taxon>
        <taxon>rosids</taxon>
        <taxon>malvids</taxon>
        <taxon>Sapindales</taxon>
        <taxon>Sapindaceae</taxon>
        <taxon>Hippocastanoideae</taxon>
        <taxon>Acereae</taxon>
        <taxon>Acer</taxon>
    </lineage>
</organism>
<reference evidence="13" key="1">
    <citation type="journal article" date="2019" name="Gigascience">
        <title>De novo genome assembly of the endangered Acer yangbiense, a plant species with extremely small populations endemic to Yunnan Province, China.</title>
        <authorList>
            <person name="Yang J."/>
            <person name="Wariss H.M."/>
            <person name="Tao L."/>
            <person name="Zhang R."/>
            <person name="Yun Q."/>
            <person name="Hollingsworth P."/>
            <person name="Dao Z."/>
            <person name="Luo G."/>
            <person name="Guo H."/>
            <person name="Ma Y."/>
            <person name="Sun W."/>
        </authorList>
    </citation>
    <scope>NUCLEOTIDE SEQUENCE [LARGE SCALE GENOMIC DNA]</scope>
    <source>
        <strain evidence="13">cv. Malutang</strain>
    </source>
</reference>
<keyword evidence="5" id="KW-0677">Repeat</keyword>
<dbReference type="InterPro" id="IPR001611">
    <property type="entry name" value="Leu-rich_rpt"/>
</dbReference>
<dbReference type="OrthoDB" id="676979at2759"/>
<dbReference type="InterPro" id="IPR046956">
    <property type="entry name" value="RLP23-like"/>
</dbReference>
<dbReference type="FunFam" id="3.80.10.10:FF:000453">
    <property type="entry name" value="Leucine-rich receptor-like protein kinase family protein"/>
    <property type="match status" value="1"/>
</dbReference>
<dbReference type="GO" id="GO:0006952">
    <property type="term" value="P:defense response"/>
    <property type="evidence" value="ECO:0007669"/>
    <property type="project" value="UniProtKB-ARBA"/>
</dbReference>
<feature type="domain" description="Leucine-rich repeat-containing N-terminal plant-type" evidence="11">
    <location>
        <begin position="70"/>
        <end position="87"/>
    </location>
</feature>
<evidence type="ECO:0000256" key="2">
    <source>
        <dbReference type="ARBA" id="ARBA00022614"/>
    </source>
</evidence>
<comment type="caution">
    <text evidence="12">The sequence shown here is derived from an EMBL/GenBank/DDBJ whole genome shotgun (WGS) entry which is preliminary data.</text>
</comment>
<keyword evidence="7" id="KW-0472">Membrane</keyword>
<evidence type="ECO:0000313" key="13">
    <source>
        <dbReference type="Proteomes" id="UP000323000"/>
    </source>
</evidence>
<dbReference type="Gene3D" id="3.80.10.10">
    <property type="entry name" value="Ribonuclease Inhibitor"/>
    <property type="match status" value="2"/>
</dbReference>
<keyword evidence="6" id="KW-1133">Transmembrane helix</keyword>
<evidence type="ECO:0000256" key="8">
    <source>
        <dbReference type="ARBA" id="ARBA00023170"/>
    </source>
</evidence>
<dbReference type="GO" id="GO:0051707">
    <property type="term" value="P:response to other organism"/>
    <property type="evidence" value="ECO:0007669"/>
    <property type="project" value="UniProtKB-ARBA"/>
</dbReference>
<proteinExistence type="predicted"/>
<keyword evidence="4 10" id="KW-0732">Signal</keyword>
<dbReference type="PANTHER" id="PTHR48061:SF46">
    <property type="entry name" value="LEUCINE-RICH REPEAT-CONTAINING N-TERMINAL PLANT-TYPE DOMAIN-CONTAINING PROTEIN"/>
    <property type="match status" value="1"/>
</dbReference>
<dbReference type="GO" id="GO:0016020">
    <property type="term" value="C:membrane"/>
    <property type="evidence" value="ECO:0007669"/>
    <property type="project" value="UniProtKB-SubCell"/>
</dbReference>
<accession>A0A5C7ICH0</accession>
<evidence type="ECO:0000259" key="11">
    <source>
        <dbReference type="Pfam" id="PF08263"/>
    </source>
</evidence>
<evidence type="ECO:0000256" key="10">
    <source>
        <dbReference type="SAM" id="SignalP"/>
    </source>
</evidence>
<feature type="chain" id="PRO_5022878208" description="Leucine-rich repeat-containing N-terminal plant-type domain-containing protein" evidence="10">
    <location>
        <begin position="29"/>
        <end position="404"/>
    </location>
</feature>
<name>A0A5C7ICH0_9ROSI</name>
<evidence type="ECO:0000256" key="1">
    <source>
        <dbReference type="ARBA" id="ARBA00004479"/>
    </source>
</evidence>
<keyword evidence="3" id="KW-0812">Transmembrane</keyword>
<dbReference type="InterPro" id="IPR013210">
    <property type="entry name" value="LRR_N_plant-typ"/>
</dbReference>
<evidence type="ECO:0000256" key="6">
    <source>
        <dbReference type="ARBA" id="ARBA00022989"/>
    </source>
</evidence>
<dbReference type="InterPro" id="IPR032675">
    <property type="entry name" value="LRR_dom_sf"/>
</dbReference>
<keyword evidence="9" id="KW-0325">Glycoprotein</keyword>
<dbReference type="Pfam" id="PF00560">
    <property type="entry name" value="LRR_1"/>
    <property type="match status" value="5"/>
</dbReference>
<evidence type="ECO:0000256" key="3">
    <source>
        <dbReference type="ARBA" id="ARBA00022692"/>
    </source>
</evidence>
<protein>
    <recommendedName>
        <fullName evidence="11">Leucine-rich repeat-containing N-terminal plant-type domain-containing protein</fullName>
    </recommendedName>
</protein>
<evidence type="ECO:0000313" key="12">
    <source>
        <dbReference type="EMBL" id="TXG67030.1"/>
    </source>
</evidence>
<dbReference type="PANTHER" id="PTHR48061">
    <property type="entry name" value="LEUCINE-RICH REPEAT RECEPTOR PROTEIN KINASE EMS1-LIKE-RELATED"/>
    <property type="match status" value="1"/>
</dbReference>
<dbReference type="Proteomes" id="UP000323000">
    <property type="component" value="Chromosome 3"/>
</dbReference>
<keyword evidence="8" id="KW-0675">Receptor</keyword>
<dbReference type="Pfam" id="PF08263">
    <property type="entry name" value="LRRNT_2"/>
    <property type="match status" value="2"/>
</dbReference>